<sequence length="300" mass="35139">MNTNEILKQTKKLPVLDWNLRVYGTHKKTVGKGWKVPEEKHLAFELIYILKGIETVAMQNTLYHIRENELLLIPPNTLHKMWCDQVEENEYFCVHFDIDEPQFVADMLTYSNLYFSADDAKTKAIISIIEQWIAIFDNENIYTFKTKMEMQIILSSLCIQLFEQMEERKKAFHQNGTPSQIKYATTISEAIKKNFQQFLYANDLSLNALSIQQIIEACGLSYSYGYALFKKIYGLSPKEYLSQLQFNAAQDFLQIPEMSINEISQALGYNNISHFSRQFKKWTGLSPLNYRKKYLQQEVL</sequence>
<dbReference type="PRINTS" id="PR00032">
    <property type="entry name" value="HTHARAC"/>
</dbReference>
<evidence type="ECO:0000256" key="1">
    <source>
        <dbReference type="ARBA" id="ARBA00023015"/>
    </source>
</evidence>
<dbReference type="InterPro" id="IPR020449">
    <property type="entry name" value="Tscrpt_reg_AraC-type_HTH"/>
</dbReference>
<dbReference type="Proteomes" id="UP000198935">
    <property type="component" value="Unassembled WGS sequence"/>
</dbReference>
<protein>
    <submittedName>
        <fullName evidence="5">AraC-type DNA-binding protein</fullName>
    </submittedName>
</protein>
<dbReference type="InterPro" id="IPR014710">
    <property type="entry name" value="RmlC-like_jellyroll"/>
</dbReference>
<dbReference type="InterPro" id="IPR009057">
    <property type="entry name" value="Homeodomain-like_sf"/>
</dbReference>
<dbReference type="SMART" id="SM00342">
    <property type="entry name" value="HTH_ARAC"/>
    <property type="match status" value="1"/>
</dbReference>
<dbReference type="InterPro" id="IPR003313">
    <property type="entry name" value="AraC-bd"/>
</dbReference>
<dbReference type="PANTHER" id="PTHR43280:SF28">
    <property type="entry name" value="HTH-TYPE TRANSCRIPTIONAL ACTIVATOR RHAS"/>
    <property type="match status" value="1"/>
</dbReference>
<dbReference type="PROSITE" id="PS01124">
    <property type="entry name" value="HTH_ARAC_FAMILY_2"/>
    <property type="match status" value="1"/>
</dbReference>
<proteinExistence type="predicted"/>
<evidence type="ECO:0000256" key="3">
    <source>
        <dbReference type="ARBA" id="ARBA00023163"/>
    </source>
</evidence>
<evidence type="ECO:0000256" key="2">
    <source>
        <dbReference type="ARBA" id="ARBA00023125"/>
    </source>
</evidence>
<keyword evidence="6" id="KW-1185">Reference proteome</keyword>
<dbReference type="PANTHER" id="PTHR43280">
    <property type="entry name" value="ARAC-FAMILY TRANSCRIPTIONAL REGULATOR"/>
    <property type="match status" value="1"/>
</dbReference>
<dbReference type="EMBL" id="FNPI01000018">
    <property type="protein sequence ID" value="SDZ57191.1"/>
    <property type="molecule type" value="Genomic_DNA"/>
</dbReference>
<dbReference type="OrthoDB" id="345425at2"/>
<keyword evidence="3" id="KW-0804">Transcription</keyword>
<dbReference type="InterPro" id="IPR037923">
    <property type="entry name" value="HTH-like"/>
</dbReference>
<name>A0A1H3U537_9BACI</name>
<evidence type="ECO:0000259" key="4">
    <source>
        <dbReference type="PROSITE" id="PS01124"/>
    </source>
</evidence>
<dbReference type="SUPFAM" id="SSF46689">
    <property type="entry name" value="Homeodomain-like"/>
    <property type="match status" value="1"/>
</dbReference>
<dbReference type="GO" id="GO:0003700">
    <property type="term" value="F:DNA-binding transcription factor activity"/>
    <property type="evidence" value="ECO:0007669"/>
    <property type="project" value="InterPro"/>
</dbReference>
<evidence type="ECO:0000313" key="5">
    <source>
        <dbReference type="EMBL" id="SDZ57191.1"/>
    </source>
</evidence>
<evidence type="ECO:0000313" key="6">
    <source>
        <dbReference type="Proteomes" id="UP000198935"/>
    </source>
</evidence>
<feature type="domain" description="HTH araC/xylS-type" evidence="4">
    <location>
        <begin position="185"/>
        <end position="293"/>
    </location>
</feature>
<gene>
    <name evidence="5" type="ORF">SAMN05421736_11846</name>
</gene>
<dbReference type="SUPFAM" id="SSF51215">
    <property type="entry name" value="Regulatory protein AraC"/>
    <property type="match status" value="1"/>
</dbReference>
<keyword evidence="1" id="KW-0805">Transcription regulation</keyword>
<dbReference type="InterPro" id="IPR018060">
    <property type="entry name" value="HTH_AraC"/>
</dbReference>
<dbReference type="GO" id="GO:0043565">
    <property type="term" value="F:sequence-specific DNA binding"/>
    <property type="evidence" value="ECO:0007669"/>
    <property type="project" value="InterPro"/>
</dbReference>
<accession>A0A1H3U537</accession>
<dbReference type="AlphaFoldDB" id="A0A1H3U537"/>
<dbReference type="Pfam" id="PF12833">
    <property type="entry name" value="HTH_18"/>
    <property type="match status" value="1"/>
</dbReference>
<organism evidence="5 6">
    <name type="scientific">Evansella caseinilytica</name>
    <dbReference type="NCBI Taxonomy" id="1503961"/>
    <lineage>
        <taxon>Bacteria</taxon>
        <taxon>Bacillati</taxon>
        <taxon>Bacillota</taxon>
        <taxon>Bacilli</taxon>
        <taxon>Bacillales</taxon>
        <taxon>Bacillaceae</taxon>
        <taxon>Evansella</taxon>
    </lineage>
</organism>
<dbReference type="Gene3D" id="1.10.10.60">
    <property type="entry name" value="Homeodomain-like"/>
    <property type="match status" value="2"/>
</dbReference>
<dbReference type="Gene3D" id="2.60.120.10">
    <property type="entry name" value="Jelly Rolls"/>
    <property type="match status" value="1"/>
</dbReference>
<reference evidence="6" key="1">
    <citation type="submission" date="2016-10" db="EMBL/GenBank/DDBJ databases">
        <authorList>
            <person name="Varghese N."/>
            <person name="Submissions S."/>
        </authorList>
    </citation>
    <scope>NUCLEOTIDE SEQUENCE [LARGE SCALE GENOMIC DNA]</scope>
    <source>
        <strain evidence="6">SP</strain>
    </source>
</reference>
<dbReference type="STRING" id="1503961.SAMN05421736_11846"/>
<keyword evidence="2 5" id="KW-0238">DNA-binding</keyword>
<dbReference type="Pfam" id="PF02311">
    <property type="entry name" value="AraC_binding"/>
    <property type="match status" value="1"/>
</dbReference>